<dbReference type="GO" id="GO:0006508">
    <property type="term" value="P:proteolysis"/>
    <property type="evidence" value="ECO:0007669"/>
    <property type="project" value="UniProtKB-KW"/>
</dbReference>
<dbReference type="GeneID" id="14209862"/>
<dbReference type="RefSeq" id="WP_015233753.1">
    <property type="nucleotide sequence ID" value="NZ_FORO01000001.1"/>
</dbReference>
<dbReference type="Proteomes" id="UP000182829">
    <property type="component" value="Unassembled WGS sequence"/>
</dbReference>
<organism evidence="8 9">
    <name type="scientific">Natronobacterium gregoryi</name>
    <dbReference type="NCBI Taxonomy" id="44930"/>
    <lineage>
        <taxon>Archaea</taxon>
        <taxon>Methanobacteriati</taxon>
        <taxon>Methanobacteriota</taxon>
        <taxon>Stenosarchaea group</taxon>
        <taxon>Halobacteria</taxon>
        <taxon>Halobacteriales</taxon>
        <taxon>Natrialbaceae</taxon>
        <taxon>Natronobacterium</taxon>
    </lineage>
</organism>
<dbReference type="Pfam" id="PF00082">
    <property type="entry name" value="Peptidase_S8"/>
    <property type="match status" value="1"/>
</dbReference>
<dbReference type="PROSITE" id="PS51318">
    <property type="entry name" value="TAT"/>
    <property type="match status" value="1"/>
</dbReference>
<feature type="compositionally biased region" description="Acidic residues" evidence="6">
    <location>
        <begin position="407"/>
        <end position="421"/>
    </location>
</feature>
<dbReference type="InterPro" id="IPR015500">
    <property type="entry name" value="Peptidase_S8_subtilisin-rel"/>
</dbReference>
<feature type="active site" description="Charge relay system" evidence="5">
    <location>
        <position position="156"/>
    </location>
</feature>
<dbReference type="PANTHER" id="PTHR43806:SF11">
    <property type="entry name" value="CEREVISIN-RELATED"/>
    <property type="match status" value="1"/>
</dbReference>
<reference evidence="8 9" key="1">
    <citation type="submission" date="2016-10" db="EMBL/GenBank/DDBJ databases">
        <authorList>
            <person name="de Groot N.N."/>
        </authorList>
    </citation>
    <scope>NUCLEOTIDE SEQUENCE [LARGE SCALE GENOMIC DNA]</scope>
    <source>
        <strain evidence="8 9">SP2</strain>
    </source>
</reference>
<evidence type="ECO:0000313" key="8">
    <source>
        <dbReference type="EMBL" id="SFI50544.1"/>
    </source>
</evidence>
<keyword evidence="3 5" id="KW-0378">Hydrolase</keyword>
<feature type="domain" description="Peptidase S8/S53" evidence="7">
    <location>
        <begin position="148"/>
        <end position="392"/>
    </location>
</feature>
<feature type="active site" description="Charge relay system" evidence="5">
    <location>
        <position position="346"/>
    </location>
</feature>
<evidence type="ECO:0000259" key="7">
    <source>
        <dbReference type="Pfam" id="PF00082"/>
    </source>
</evidence>
<dbReference type="InterPro" id="IPR000209">
    <property type="entry name" value="Peptidase_S8/S53_dom"/>
</dbReference>
<dbReference type="InterPro" id="IPR006311">
    <property type="entry name" value="TAT_signal"/>
</dbReference>
<dbReference type="PRINTS" id="PR00723">
    <property type="entry name" value="SUBTILISIN"/>
</dbReference>
<dbReference type="EMBL" id="FORO01000001">
    <property type="protein sequence ID" value="SFI50544.1"/>
    <property type="molecule type" value="Genomic_DNA"/>
</dbReference>
<feature type="compositionally biased region" description="Acidic residues" evidence="6">
    <location>
        <begin position="514"/>
        <end position="555"/>
    </location>
</feature>
<dbReference type="Gene3D" id="2.60.120.380">
    <property type="match status" value="1"/>
</dbReference>
<evidence type="ECO:0000256" key="3">
    <source>
        <dbReference type="ARBA" id="ARBA00022801"/>
    </source>
</evidence>
<evidence type="ECO:0000256" key="2">
    <source>
        <dbReference type="ARBA" id="ARBA00022670"/>
    </source>
</evidence>
<dbReference type="PROSITE" id="PS51892">
    <property type="entry name" value="SUBTILASE"/>
    <property type="match status" value="1"/>
</dbReference>
<evidence type="ECO:0000256" key="6">
    <source>
        <dbReference type="SAM" id="MobiDB-lite"/>
    </source>
</evidence>
<evidence type="ECO:0000256" key="1">
    <source>
        <dbReference type="ARBA" id="ARBA00011073"/>
    </source>
</evidence>
<sequence length="662" mass="68858">MPSDGTPTPDRRSVLKAAGALGAFFGSSGVTAADSDGSGSQATELLIGVSPDVPDVERTVQSSLPGDGRVVHSNETIHYATVELPSSVPEEATERITDALDSIDQIEYVEENATLEALATPNDPYYSSQHAPQQVNCGDAWAETLGDQDVTISIVDTGTAYDHENLAENVDDRIGDVFVGRGSDPSPVSSSEDHGTIVSGIAVGGTGNGTGHAGVSNCSMLSARALDESGRGSLADIADAIQWSADQGVDIINLSLGSSSHWQTLRNACQYAYDQGCLLVAAAGNAGGSVVYPAVYDSVIAVAALDSHDRLASFSNRGSEIELAAPGTQVISSTLGDRYTRASGTSMAAPVVAGVAGLVLSAYPGLGNESLREHLRQTATDVGLSSRTQGYGRVDADAAVNTVPDGYEPEEPDEPDNDETGDDHLLAFVTDSDASLASYEFTADGPLEFADAPYESPSGGSIEGGTFSAEDFAEENDDGTWTGGGTTGGGHGDAFRVDGAVTAIELDEPDVTWVELDGEEMSPAEIIDETGGEDDDRNDEDEDQDDEDDSSECGDETVTARADGSLSGGWWGGTDSYTYSLRTADPCSATITLEGPADAAFDLYLTLDGSSPSRWSYDESSTGSGSDEEITVDLSGDEQLRFQIHANDGSGEYVATLEERGR</sequence>
<feature type="region of interest" description="Disordered" evidence="6">
    <location>
        <begin position="402"/>
        <end position="421"/>
    </location>
</feature>
<feature type="active site" description="Charge relay system" evidence="5">
    <location>
        <position position="194"/>
    </location>
</feature>
<dbReference type="PROSITE" id="PS00138">
    <property type="entry name" value="SUBTILASE_SER"/>
    <property type="match status" value="1"/>
</dbReference>
<dbReference type="PANTHER" id="PTHR43806">
    <property type="entry name" value="PEPTIDASE S8"/>
    <property type="match status" value="1"/>
</dbReference>
<dbReference type="PROSITE" id="PS00137">
    <property type="entry name" value="SUBTILASE_HIS"/>
    <property type="match status" value="1"/>
</dbReference>
<dbReference type="SUPFAM" id="SSF52743">
    <property type="entry name" value="Subtilisin-like"/>
    <property type="match status" value="1"/>
</dbReference>
<dbReference type="InterPro" id="IPR036852">
    <property type="entry name" value="Peptidase_S8/S53_dom_sf"/>
</dbReference>
<proteinExistence type="inferred from homology"/>
<gene>
    <name evidence="8" type="ORF">SAMN05443661_10144</name>
</gene>
<comment type="similarity">
    <text evidence="1 5">Belongs to the peptidase S8 family.</text>
</comment>
<dbReference type="GO" id="GO:0004252">
    <property type="term" value="F:serine-type endopeptidase activity"/>
    <property type="evidence" value="ECO:0007669"/>
    <property type="project" value="UniProtKB-UniRule"/>
</dbReference>
<evidence type="ECO:0000313" key="9">
    <source>
        <dbReference type="Proteomes" id="UP000182829"/>
    </source>
</evidence>
<keyword evidence="4 5" id="KW-0720">Serine protease</keyword>
<dbReference type="OMA" id="LDGSGWW"/>
<dbReference type="InterPro" id="IPR023828">
    <property type="entry name" value="Peptidase_S8_Ser-AS"/>
</dbReference>
<accession>A0A1I3IRE7</accession>
<dbReference type="AlphaFoldDB" id="A0A1I3IRE7"/>
<keyword evidence="2 5" id="KW-0645">Protease</keyword>
<protein>
    <submittedName>
        <fullName evidence="8">Serine protease</fullName>
    </submittedName>
</protein>
<dbReference type="InterPro" id="IPR022398">
    <property type="entry name" value="Peptidase_S8_His-AS"/>
</dbReference>
<dbReference type="OrthoDB" id="341609at2157"/>
<evidence type="ECO:0000256" key="5">
    <source>
        <dbReference type="PROSITE-ProRule" id="PRU01240"/>
    </source>
</evidence>
<evidence type="ECO:0000256" key="4">
    <source>
        <dbReference type="ARBA" id="ARBA00022825"/>
    </source>
</evidence>
<name>A0A1I3IRE7_9EURY</name>
<dbReference type="InterPro" id="IPR050131">
    <property type="entry name" value="Peptidase_S8_subtilisin-like"/>
</dbReference>
<dbReference type="Gene3D" id="3.40.50.200">
    <property type="entry name" value="Peptidase S8/S53 domain"/>
    <property type="match status" value="1"/>
</dbReference>
<feature type="region of interest" description="Disordered" evidence="6">
    <location>
        <begin position="514"/>
        <end position="567"/>
    </location>
</feature>